<dbReference type="GO" id="GO:0008270">
    <property type="term" value="F:zinc ion binding"/>
    <property type="evidence" value="ECO:0007669"/>
    <property type="project" value="InterPro"/>
</dbReference>
<sequence length="258" mass="29191">MATYLFAWNPNRWEWVDQAEAIVRINNHEQYDIYWSCGRNRGINVGDTFLLMKLGVVPKGIVGYGYVASAPYELPHWNAERASRGELALRCDLFFQALSGWPLVPLGLLQERFPSYRWTPQEGGMSVPDAIATDVLSLVHFDAVLKRSDVERYVEGRSRRVTVKTYERSAAARQACIAHHGFDCAVCGFSFARVYGALGRGYVEVHHLKQIADLGDDALVDPVRDLRPVCSNCHRMLHKQRPPLSIEELRTQMNGTSP</sequence>
<keyword evidence="3" id="KW-1185">Reference proteome</keyword>
<dbReference type="AlphaFoldDB" id="A0A5E4TYM2"/>
<dbReference type="GO" id="GO:0004519">
    <property type="term" value="F:endonuclease activity"/>
    <property type="evidence" value="ECO:0007669"/>
    <property type="project" value="UniProtKB-KW"/>
</dbReference>
<dbReference type="Pfam" id="PF01844">
    <property type="entry name" value="HNH"/>
    <property type="match status" value="1"/>
</dbReference>
<dbReference type="GO" id="GO:0003676">
    <property type="term" value="F:nucleic acid binding"/>
    <property type="evidence" value="ECO:0007669"/>
    <property type="project" value="InterPro"/>
</dbReference>
<protein>
    <submittedName>
        <fullName evidence="2">HNH endonuclease</fullName>
    </submittedName>
</protein>
<evidence type="ECO:0000313" key="3">
    <source>
        <dbReference type="Proteomes" id="UP000343317"/>
    </source>
</evidence>
<accession>A0A5E4TYM2</accession>
<proteinExistence type="predicted"/>
<dbReference type="Proteomes" id="UP000343317">
    <property type="component" value="Unassembled WGS sequence"/>
</dbReference>
<feature type="domain" description="HNH nuclease" evidence="1">
    <location>
        <begin position="171"/>
        <end position="235"/>
    </location>
</feature>
<keyword evidence="2" id="KW-0540">Nuclease</keyword>
<dbReference type="InterPro" id="IPR002711">
    <property type="entry name" value="HNH"/>
</dbReference>
<dbReference type="InterPro" id="IPR003615">
    <property type="entry name" value="HNH_nuc"/>
</dbReference>
<keyword evidence="2" id="KW-0255">Endonuclease</keyword>
<name>A0A5E4TYM2_9BURK</name>
<dbReference type="RefSeq" id="WP_150620043.1">
    <property type="nucleotide sequence ID" value="NZ_CABPSM010000003.1"/>
</dbReference>
<dbReference type="EMBL" id="CABPSM010000003">
    <property type="protein sequence ID" value="VVD91674.1"/>
    <property type="molecule type" value="Genomic_DNA"/>
</dbReference>
<organism evidence="2 3">
    <name type="scientific">Pandoraea horticolens</name>
    <dbReference type="NCBI Taxonomy" id="2508298"/>
    <lineage>
        <taxon>Bacteria</taxon>
        <taxon>Pseudomonadati</taxon>
        <taxon>Pseudomonadota</taxon>
        <taxon>Betaproteobacteria</taxon>
        <taxon>Burkholderiales</taxon>
        <taxon>Burkholderiaceae</taxon>
        <taxon>Pandoraea</taxon>
    </lineage>
</organism>
<keyword evidence="2" id="KW-0378">Hydrolase</keyword>
<reference evidence="2 3" key="1">
    <citation type="submission" date="2019-08" db="EMBL/GenBank/DDBJ databases">
        <authorList>
            <person name="Peeters C."/>
        </authorList>
    </citation>
    <scope>NUCLEOTIDE SEQUENCE [LARGE SCALE GENOMIC DNA]</scope>
    <source>
        <strain evidence="2 3">LMG 31112</strain>
    </source>
</reference>
<evidence type="ECO:0000259" key="1">
    <source>
        <dbReference type="SMART" id="SM00507"/>
    </source>
</evidence>
<dbReference type="SMART" id="SM00507">
    <property type="entry name" value="HNHc"/>
    <property type="match status" value="1"/>
</dbReference>
<gene>
    <name evidence="2" type="ORF">PHO31112_01653</name>
</gene>
<evidence type="ECO:0000313" key="2">
    <source>
        <dbReference type="EMBL" id="VVD91674.1"/>
    </source>
</evidence>
<dbReference type="CDD" id="cd00085">
    <property type="entry name" value="HNHc"/>
    <property type="match status" value="1"/>
</dbReference>